<comment type="caution">
    <text evidence="3">The sequence shown here is derived from an EMBL/GenBank/DDBJ whole genome shotgun (WGS) entry which is preliminary data.</text>
</comment>
<reference evidence="3" key="2">
    <citation type="submission" date="2023-06" db="EMBL/GenBank/DDBJ databases">
        <authorList>
            <consortium name="Lawrence Berkeley National Laboratory"/>
            <person name="Haridas S."/>
            <person name="Hensen N."/>
            <person name="Bonometti L."/>
            <person name="Westerberg I."/>
            <person name="Brannstrom I.O."/>
            <person name="Guillou S."/>
            <person name="Cros-Aarteil S."/>
            <person name="Calhoun S."/>
            <person name="Kuo A."/>
            <person name="Mondo S."/>
            <person name="Pangilinan J."/>
            <person name="Riley R."/>
            <person name="LaButti K."/>
            <person name="Andreopoulos B."/>
            <person name="Lipzen A."/>
            <person name="Chen C."/>
            <person name="Yanf M."/>
            <person name="Daum C."/>
            <person name="Ng V."/>
            <person name="Clum A."/>
            <person name="Steindorff A."/>
            <person name="Ohm R."/>
            <person name="Martin F."/>
            <person name="Silar P."/>
            <person name="Natvig D."/>
            <person name="Lalanne C."/>
            <person name="Gautier V."/>
            <person name="Ament-velasquez S.L."/>
            <person name="Kruys A."/>
            <person name="Hutchinson M.I."/>
            <person name="Powell A.J."/>
            <person name="Barry K."/>
            <person name="Miller A.N."/>
            <person name="Grigoriev I.V."/>
            <person name="Debuchy R."/>
            <person name="Gladieux P."/>
            <person name="Thoren M.H."/>
            <person name="Johannesson H."/>
        </authorList>
    </citation>
    <scope>NUCLEOTIDE SEQUENCE</scope>
    <source>
        <strain evidence="3">CBS 232.78</strain>
    </source>
</reference>
<feature type="compositionally biased region" description="Basic and acidic residues" evidence="1">
    <location>
        <begin position="180"/>
        <end position="191"/>
    </location>
</feature>
<feature type="compositionally biased region" description="Polar residues" evidence="1">
    <location>
        <begin position="78"/>
        <end position="88"/>
    </location>
</feature>
<feature type="domain" description="DNA/RNA-binding" evidence="2">
    <location>
        <begin position="435"/>
        <end position="565"/>
    </location>
</feature>
<dbReference type="Proteomes" id="UP001285441">
    <property type="component" value="Unassembled WGS sequence"/>
</dbReference>
<proteinExistence type="predicted"/>
<dbReference type="AlphaFoldDB" id="A0AAE0JZC5"/>
<dbReference type="GO" id="GO:0005697">
    <property type="term" value="C:telomerase holoenzyme complex"/>
    <property type="evidence" value="ECO:0007669"/>
    <property type="project" value="TreeGrafter"/>
</dbReference>
<organism evidence="3 4">
    <name type="scientific">Podospora didyma</name>
    <dbReference type="NCBI Taxonomy" id="330526"/>
    <lineage>
        <taxon>Eukaryota</taxon>
        <taxon>Fungi</taxon>
        <taxon>Dikarya</taxon>
        <taxon>Ascomycota</taxon>
        <taxon>Pezizomycotina</taxon>
        <taxon>Sordariomycetes</taxon>
        <taxon>Sordariomycetidae</taxon>
        <taxon>Sordariales</taxon>
        <taxon>Podosporaceae</taxon>
        <taxon>Podospora</taxon>
    </lineage>
</organism>
<accession>A0AAE0JZC5</accession>
<name>A0AAE0JZC5_9PEZI</name>
<dbReference type="Gene3D" id="1.25.40.10">
    <property type="entry name" value="Tetratricopeptide repeat domain"/>
    <property type="match status" value="1"/>
</dbReference>
<dbReference type="PANTHER" id="PTHR15696:SF0">
    <property type="entry name" value="TELOMERASE-BINDING PROTEIN EST1A"/>
    <property type="match status" value="1"/>
</dbReference>
<dbReference type="GO" id="GO:0000184">
    <property type="term" value="P:nuclear-transcribed mRNA catabolic process, nonsense-mediated decay"/>
    <property type="evidence" value="ECO:0007669"/>
    <property type="project" value="TreeGrafter"/>
</dbReference>
<dbReference type="EMBL" id="JAULSW010000012">
    <property type="protein sequence ID" value="KAK3366451.1"/>
    <property type="molecule type" value="Genomic_DNA"/>
</dbReference>
<dbReference type="SUPFAM" id="SSF48452">
    <property type="entry name" value="TPR-like"/>
    <property type="match status" value="1"/>
</dbReference>
<dbReference type="Pfam" id="PF10373">
    <property type="entry name" value="EST1_DNA_bind"/>
    <property type="match status" value="1"/>
</dbReference>
<dbReference type="FunFam" id="1.25.40.10:FF:000202">
    <property type="entry name" value="Unplaced genomic scaffold supercont1.7, whole genome shotgun sequence"/>
    <property type="match status" value="1"/>
</dbReference>
<gene>
    <name evidence="3" type="ORF">B0H63DRAFT_490386</name>
</gene>
<dbReference type="GO" id="GO:0070034">
    <property type="term" value="F:telomerase RNA binding"/>
    <property type="evidence" value="ECO:0007669"/>
    <property type="project" value="TreeGrafter"/>
</dbReference>
<sequence>MDFNKSWSKHLRTQTRKQPPFVCPLCRNEFQSGLDIEAFKEHVAASHPKELGEQLPEKAQAWIQSLWNGAPPEREGSSKPSGATSEVNPRSRRVTAAGDVNPQAHSRPANRKKPAPELGRGTTATTPAPSTQVPPEQESDSSGRSPASSLKREGSRSTSPPKKSKPRPASHPVADVNPAEFKRAPPQKEGRLWNPDDEPPPVRPTSYDKNNVATNHRLRVASGTHPNRSRGQGPSQVQGQVRTQNQVEEDEPQLPTELIKQPETRPISQEQLVAEVKGIYAGLVMVESKCIEVDNAQNAQQQESGDKELHNDQWQALIALHHTLLHEHHDFFLASQHPSASPALRRLASKYAMPARMWRHGIHTFLELLRHKLPLSLEHMLTFIYVAYSMMALLYETVPTFEDTWIECLGDLSRYRMAIENDNIRDRETWTSVSRHWYSKASDKAPATGRLYHHLAILARPNALQQLFYYAKSMCVAMPFSSARESIMTLFDPIIVSATSQQSRLGPSDHDFVKAHGIMFSGKEQESLAGAMADFLGGLDNHIARMTRKWLEPSYHIALANFCAIVGYGSESNPITSVIKQPISAESRDHQMMGDESGYNVPLELANALRLANKTHNVVFRRFGDPNILPYFHITLVFMYHLTFYPEAMAYAAPEFPWKLAALMLNTLLDTCQSYPRIESEVFPHSEDAQRRPLPEDYAMRGLLWTDKYFPDTWFSNDNDKIDDDEKYFEVASMSEDRKERALFLGCRIAAKGRGNWLRYDGSSRQFSANPQYDIELEVVPVAPAVDSTELGELPDAADR</sequence>
<reference evidence="3" key="1">
    <citation type="journal article" date="2023" name="Mol. Phylogenet. Evol.">
        <title>Genome-scale phylogeny and comparative genomics of the fungal order Sordariales.</title>
        <authorList>
            <person name="Hensen N."/>
            <person name="Bonometti L."/>
            <person name="Westerberg I."/>
            <person name="Brannstrom I.O."/>
            <person name="Guillou S."/>
            <person name="Cros-Aarteil S."/>
            <person name="Calhoun S."/>
            <person name="Haridas S."/>
            <person name="Kuo A."/>
            <person name="Mondo S."/>
            <person name="Pangilinan J."/>
            <person name="Riley R."/>
            <person name="LaButti K."/>
            <person name="Andreopoulos B."/>
            <person name="Lipzen A."/>
            <person name="Chen C."/>
            <person name="Yan M."/>
            <person name="Daum C."/>
            <person name="Ng V."/>
            <person name="Clum A."/>
            <person name="Steindorff A."/>
            <person name="Ohm R.A."/>
            <person name="Martin F."/>
            <person name="Silar P."/>
            <person name="Natvig D.O."/>
            <person name="Lalanne C."/>
            <person name="Gautier V."/>
            <person name="Ament-Velasquez S.L."/>
            <person name="Kruys A."/>
            <person name="Hutchinson M.I."/>
            <person name="Powell A.J."/>
            <person name="Barry K."/>
            <person name="Miller A.N."/>
            <person name="Grigoriev I.V."/>
            <person name="Debuchy R."/>
            <person name="Gladieux P."/>
            <person name="Hiltunen Thoren M."/>
            <person name="Johannesson H."/>
        </authorList>
    </citation>
    <scope>NUCLEOTIDE SEQUENCE</scope>
    <source>
        <strain evidence="3">CBS 232.78</strain>
    </source>
</reference>
<feature type="region of interest" description="Disordered" evidence="1">
    <location>
        <begin position="67"/>
        <end position="261"/>
    </location>
</feature>
<dbReference type="InterPro" id="IPR011990">
    <property type="entry name" value="TPR-like_helical_dom_sf"/>
</dbReference>
<evidence type="ECO:0000313" key="4">
    <source>
        <dbReference type="Proteomes" id="UP001285441"/>
    </source>
</evidence>
<protein>
    <recommendedName>
        <fullName evidence="2">DNA/RNA-binding domain-containing protein</fullName>
    </recommendedName>
</protein>
<feature type="compositionally biased region" description="Polar residues" evidence="1">
    <location>
        <begin position="122"/>
        <end position="148"/>
    </location>
</feature>
<dbReference type="PANTHER" id="PTHR15696">
    <property type="entry name" value="SMG-7 SUPPRESSOR WITH MORPHOLOGICAL EFFECT ON GENITALIA PROTEIN 7"/>
    <property type="match status" value="1"/>
</dbReference>
<evidence type="ECO:0000256" key="1">
    <source>
        <dbReference type="SAM" id="MobiDB-lite"/>
    </source>
</evidence>
<feature type="compositionally biased region" description="Polar residues" evidence="1">
    <location>
        <begin position="224"/>
        <end position="246"/>
    </location>
</feature>
<dbReference type="InterPro" id="IPR018834">
    <property type="entry name" value="DNA/RNA-bd_Est1-type"/>
</dbReference>
<evidence type="ECO:0000259" key="2">
    <source>
        <dbReference type="Pfam" id="PF10373"/>
    </source>
</evidence>
<keyword evidence="4" id="KW-1185">Reference proteome</keyword>
<dbReference type="InterPro" id="IPR045153">
    <property type="entry name" value="Est1/Ebs1-like"/>
</dbReference>
<dbReference type="GO" id="GO:0042162">
    <property type="term" value="F:telomeric DNA binding"/>
    <property type="evidence" value="ECO:0007669"/>
    <property type="project" value="TreeGrafter"/>
</dbReference>
<evidence type="ECO:0000313" key="3">
    <source>
        <dbReference type="EMBL" id="KAK3366451.1"/>
    </source>
</evidence>